<accession>A0A5N5J444</accession>
<dbReference type="EMBL" id="VDCV01000019">
    <property type="protein sequence ID" value="KAB5512654.1"/>
    <property type="molecule type" value="Genomic_DNA"/>
</dbReference>
<protein>
    <submittedName>
        <fullName evidence="1">Uncharacterized protein</fullName>
    </submittedName>
</protein>
<evidence type="ECO:0000313" key="1">
    <source>
        <dbReference type="EMBL" id="KAB5512654.1"/>
    </source>
</evidence>
<name>A0A5N5J444_9ROSI</name>
<proteinExistence type="predicted"/>
<dbReference type="AlphaFoldDB" id="A0A5N5J444"/>
<keyword evidence="2" id="KW-1185">Reference proteome</keyword>
<evidence type="ECO:0000313" key="2">
    <source>
        <dbReference type="Proteomes" id="UP000326939"/>
    </source>
</evidence>
<gene>
    <name evidence="1" type="ORF">DKX38_029682</name>
</gene>
<organism evidence="1 2">
    <name type="scientific">Salix brachista</name>
    <dbReference type="NCBI Taxonomy" id="2182728"/>
    <lineage>
        <taxon>Eukaryota</taxon>
        <taxon>Viridiplantae</taxon>
        <taxon>Streptophyta</taxon>
        <taxon>Embryophyta</taxon>
        <taxon>Tracheophyta</taxon>
        <taxon>Spermatophyta</taxon>
        <taxon>Magnoliopsida</taxon>
        <taxon>eudicotyledons</taxon>
        <taxon>Gunneridae</taxon>
        <taxon>Pentapetalae</taxon>
        <taxon>rosids</taxon>
        <taxon>fabids</taxon>
        <taxon>Malpighiales</taxon>
        <taxon>Salicaceae</taxon>
        <taxon>Saliceae</taxon>
        <taxon>Salix</taxon>
    </lineage>
</organism>
<dbReference type="Proteomes" id="UP000326939">
    <property type="component" value="Chromosome 19"/>
</dbReference>
<reference evidence="2" key="1">
    <citation type="journal article" date="2019" name="Gigascience">
        <title>De novo genome assembly of the endangered Acer yangbiense, a plant species with extremely small populations endemic to Yunnan Province, China.</title>
        <authorList>
            <person name="Yang J."/>
            <person name="Wariss H.M."/>
            <person name="Tao L."/>
            <person name="Zhang R."/>
            <person name="Yun Q."/>
            <person name="Hollingsworth P."/>
            <person name="Dao Z."/>
            <person name="Luo G."/>
            <person name="Guo H."/>
            <person name="Ma Y."/>
            <person name="Sun W."/>
        </authorList>
    </citation>
    <scope>NUCLEOTIDE SEQUENCE [LARGE SCALE GENOMIC DNA]</scope>
    <source>
        <strain evidence="2">cv. br00</strain>
    </source>
</reference>
<sequence>MGSSAFLFLWWVQGRRPSSQELKQQLVKGSEDLLGPCDVDEFSNHLKNDCKASVLAGDVSHLKEPRRKAAEGSEGLFMPLDVDEELSIRLL</sequence>
<comment type="caution">
    <text evidence="1">The sequence shown here is derived from an EMBL/GenBank/DDBJ whole genome shotgun (WGS) entry which is preliminary data.</text>
</comment>